<evidence type="ECO:0000313" key="3">
    <source>
        <dbReference type="Proteomes" id="UP000078540"/>
    </source>
</evidence>
<sequence>QRSICSGMHSALIALSASRIYTLLRAEPLKKPSFTLPLIPALGYRSSGSITAAHRLTERKSWSSERGKERGREERKRGMMENMSAKTSRRIRRYIGGDGGRQREERQDKGTTKNNSVAYKGG</sequence>
<feature type="compositionally biased region" description="Polar residues" evidence="1">
    <location>
        <begin position="112"/>
        <end position="122"/>
    </location>
</feature>
<proteinExistence type="predicted"/>
<dbReference type="AlphaFoldDB" id="A0A195BR48"/>
<feature type="compositionally biased region" description="Basic and acidic residues" evidence="1">
    <location>
        <begin position="100"/>
        <end position="111"/>
    </location>
</feature>
<feature type="non-terminal residue" evidence="2">
    <location>
        <position position="1"/>
    </location>
</feature>
<organism evidence="2 3">
    <name type="scientific">Atta colombica</name>
    <dbReference type="NCBI Taxonomy" id="520822"/>
    <lineage>
        <taxon>Eukaryota</taxon>
        <taxon>Metazoa</taxon>
        <taxon>Ecdysozoa</taxon>
        <taxon>Arthropoda</taxon>
        <taxon>Hexapoda</taxon>
        <taxon>Insecta</taxon>
        <taxon>Pterygota</taxon>
        <taxon>Neoptera</taxon>
        <taxon>Endopterygota</taxon>
        <taxon>Hymenoptera</taxon>
        <taxon>Apocrita</taxon>
        <taxon>Aculeata</taxon>
        <taxon>Formicoidea</taxon>
        <taxon>Formicidae</taxon>
        <taxon>Myrmicinae</taxon>
        <taxon>Atta</taxon>
    </lineage>
</organism>
<reference evidence="2 3" key="1">
    <citation type="submission" date="2015-09" db="EMBL/GenBank/DDBJ databases">
        <title>Atta colombica WGS genome.</title>
        <authorList>
            <person name="Nygaard S."/>
            <person name="Hu H."/>
            <person name="Boomsma J."/>
            <person name="Zhang G."/>
        </authorList>
    </citation>
    <scope>NUCLEOTIDE SEQUENCE [LARGE SCALE GENOMIC DNA]</scope>
    <source>
        <strain evidence="2">Treedump-2</strain>
        <tissue evidence="2">Whole body</tissue>
    </source>
</reference>
<dbReference type="Proteomes" id="UP000078540">
    <property type="component" value="Unassembled WGS sequence"/>
</dbReference>
<accession>A0A195BR48</accession>
<gene>
    <name evidence="2" type="ORF">ALC53_03097</name>
</gene>
<keyword evidence="3" id="KW-1185">Reference proteome</keyword>
<name>A0A195BR48_9HYME</name>
<feature type="region of interest" description="Disordered" evidence="1">
    <location>
        <begin position="55"/>
        <end position="122"/>
    </location>
</feature>
<feature type="compositionally biased region" description="Basic and acidic residues" evidence="1">
    <location>
        <begin position="55"/>
        <end position="79"/>
    </location>
</feature>
<protein>
    <submittedName>
        <fullName evidence="2">Uncharacterized protein</fullName>
    </submittedName>
</protein>
<evidence type="ECO:0000256" key="1">
    <source>
        <dbReference type="SAM" id="MobiDB-lite"/>
    </source>
</evidence>
<evidence type="ECO:0000313" key="2">
    <source>
        <dbReference type="EMBL" id="KYM88613.1"/>
    </source>
</evidence>
<dbReference type="EMBL" id="KQ976424">
    <property type="protein sequence ID" value="KYM88613.1"/>
    <property type="molecule type" value="Genomic_DNA"/>
</dbReference>